<dbReference type="AlphaFoldDB" id="A0AAD6UW42"/>
<dbReference type="Proteomes" id="UP001219525">
    <property type="component" value="Unassembled WGS sequence"/>
</dbReference>
<reference evidence="1" key="1">
    <citation type="submission" date="2023-03" db="EMBL/GenBank/DDBJ databases">
        <title>Massive genome expansion in bonnet fungi (Mycena s.s.) driven by repeated elements and novel gene families across ecological guilds.</title>
        <authorList>
            <consortium name="Lawrence Berkeley National Laboratory"/>
            <person name="Harder C.B."/>
            <person name="Miyauchi S."/>
            <person name="Viragh M."/>
            <person name="Kuo A."/>
            <person name="Thoen E."/>
            <person name="Andreopoulos B."/>
            <person name="Lu D."/>
            <person name="Skrede I."/>
            <person name="Drula E."/>
            <person name="Henrissat B."/>
            <person name="Morin E."/>
            <person name="Kohler A."/>
            <person name="Barry K."/>
            <person name="LaButti K."/>
            <person name="Morin E."/>
            <person name="Salamov A."/>
            <person name="Lipzen A."/>
            <person name="Mereny Z."/>
            <person name="Hegedus B."/>
            <person name="Baldrian P."/>
            <person name="Stursova M."/>
            <person name="Weitz H."/>
            <person name="Taylor A."/>
            <person name="Grigoriev I.V."/>
            <person name="Nagy L.G."/>
            <person name="Martin F."/>
            <person name="Kauserud H."/>
        </authorList>
    </citation>
    <scope>NUCLEOTIDE SEQUENCE</scope>
    <source>
        <strain evidence="1">9144</strain>
    </source>
</reference>
<gene>
    <name evidence="1" type="ORF">GGX14DRAFT_700668</name>
</gene>
<name>A0AAD6UW42_9AGAR</name>
<keyword evidence="2" id="KW-1185">Reference proteome</keyword>
<evidence type="ECO:0000313" key="2">
    <source>
        <dbReference type="Proteomes" id="UP001219525"/>
    </source>
</evidence>
<sequence length="124" mass="14038">MSTAQNRIHIMGIFRCPPDMPRDTFIEKCELATDAIAALPCSRHLLKYQLLIPNRHVDEHLETLGLPSPQETVVAMMEFRDIKEVDALMADPEFHSIMEGAKGDVKLHIDSTTFAYDTITKIDN</sequence>
<evidence type="ECO:0000313" key="1">
    <source>
        <dbReference type="EMBL" id="KAJ7195814.1"/>
    </source>
</evidence>
<organism evidence="1 2">
    <name type="scientific">Mycena pura</name>
    <dbReference type="NCBI Taxonomy" id="153505"/>
    <lineage>
        <taxon>Eukaryota</taxon>
        <taxon>Fungi</taxon>
        <taxon>Dikarya</taxon>
        <taxon>Basidiomycota</taxon>
        <taxon>Agaricomycotina</taxon>
        <taxon>Agaricomycetes</taxon>
        <taxon>Agaricomycetidae</taxon>
        <taxon>Agaricales</taxon>
        <taxon>Marasmiineae</taxon>
        <taxon>Mycenaceae</taxon>
        <taxon>Mycena</taxon>
    </lineage>
</organism>
<comment type="caution">
    <text evidence="1">The sequence shown here is derived from an EMBL/GenBank/DDBJ whole genome shotgun (WGS) entry which is preliminary data.</text>
</comment>
<evidence type="ECO:0008006" key="3">
    <source>
        <dbReference type="Google" id="ProtNLM"/>
    </source>
</evidence>
<protein>
    <recommendedName>
        <fullName evidence="3">EthD domain-containing protein</fullName>
    </recommendedName>
</protein>
<dbReference type="EMBL" id="JARJCW010000088">
    <property type="protein sequence ID" value="KAJ7195814.1"/>
    <property type="molecule type" value="Genomic_DNA"/>
</dbReference>
<accession>A0AAD6UW42</accession>
<proteinExistence type="predicted"/>